<keyword evidence="4 5" id="KW-0472">Membrane</keyword>
<dbReference type="InterPro" id="IPR032808">
    <property type="entry name" value="DoxX"/>
</dbReference>
<dbReference type="EMBL" id="JAAIKC010000014">
    <property type="protein sequence ID" value="NEW09178.1"/>
    <property type="molecule type" value="Genomic_DNA"/>
</dbReference>
<evidence type="ECO:0000313" key="6">
    <source>
        <dbReference type="EMBL" id="NEW09178.1"/>
    </source>
</evidence>
<dbReference type="GO" id="GO:0016020">
    <property type="term" value="C:membrane"/>
    <property type="evidence" value="ECO:0007669"/>
    <property type="project" value="UniProtKB-SubCell"/>
</dbReference>
<protein>
    <submittedName>
        <fullName evidence="6">DoxX family membrane protein</fullName>
    </submittedName>
</protein>
<dbReference type="Pfam" id="PF07681">
    <property type="entry name" value="DoxX"/>
    <property type="match status" value="1"/>
</dbReference>
<evidence type="ECO:0000256" key="5">
    <source>
        <dbReference type="SAM" id="Phobius"/>
    </source>
</evidence>
<comment type="caution">
    <text evidence="6">The sequence shown here is derived from an EMBL/GenBank/DDBJ whole genome shotgun (WGS) entry which is preliminary data.</text>
</comment>
<dbReference type="AlphaFoldDB" id="A0A6G4A4G4"/>
<name>A0A6G4A4G4_9BACL</name>
<dbReference type="PANTHER" id="PTHR39157:SF1">
    <property type="entry name" value="DOXX FAMILY PROTEIN"/>
    <property type="match status" value="1"/>
</dbReference>
<feature type="transmembrane region" description="Helical" evidence="5">
    <location>
        <begin position="127"/>
        <end position="147"/>
    </location>
</feature>
<reference evidence="6" key="1">
    <citation type="submission" date="2020-02" db="EMBL/GenBank/DDBJ databases">
        <authorList>
            <person name="Shen X.-R."/>
            <person name="Zhang Y.-X."/>
        </authorList>
    </citation>
    <scope>NUCLEOTIDE SEQUENCE</scope>
    <source>
        <strain evidence="6">SYP-B3998</strain>
    </source>
</reference>
<evidence type="ECO:0000256" key="3">
    <source>
        <dbReference type="ARBA" id="ARBA00022989"/>
    </source>
</evidence>
<evidence type="ECO:0000256" key="2">
    <source>
        <dbReference type="ARBA" id="ARBA00022692"/>
    </source>
</evidence>
<evidence type="ECO:0000256" key="1">
    <source>
        <dbReference type="ARBA" id="ARBA00004141"/>
    </source>
</evidence>
<feature type="transmembrane region" description="Helical" evidence="5">
    <location>
        <begin position="63"/>
        <end position="84"/>
    </location>
</feature>
<accession>A0A6G4A4G4</accession>
<dbReference type="PANTHER" id="PTHR39157">
    <property type="entry name" value="INTEGRAL MEMBRANE PROTEIN-RELATED"/>
    <property type="match status" value="1"/>
</dbReference>
<gene>
    <name evidence="6" type="ORF">GK047_24710</name>
</gene>
<keyword evidence="3 5" id="KW-1133">Transmembrane helix</keyword>
<sequence>MNWLRGSKLAAAFLTLMRLYLGVKWVMAGWHKITGEKAFDASGFLSGAIAKPVLASGSNDMLYVSYVSFLKNFALPNVGIFNVIVPWGEFLVGLGLLLGALTTTAIFFGLFMNFMYIFSGTVSSNPWFILLGFIVIAAGANAGKFGMDYWILPILRGWFDNLLISLRVKPKYLPSSPND</sequence>
<comment type="subcellular location">
    <subcellularLocation>
        <location evidence="1">Membrane</location>
        <topology evidence="1">Multi-pass membrane protein</topology>
    </subcellularLocation>
</comment>
<evidence type="ECO:0000256" key="4">
    <source>
        <dbReference type="ARBA" id="ARBA00023136"/>
    </source>
</evidence>
<proteinExistence type="predicted"/>
<feature type="transmembrane region" description="Helical" evidence="5">
    <location>
        <begin position="91"/>
        <end position="115"/>
    </location>
</feature>
<organism evidence="6">
    <name type="scientific">Paenibacillus sp. SYP-B3998</name>
    <dbReference type="NCBI Taxonomy" id="2678564"/>
    <lineage>
        <taxon>Bacteria</taxon>
        <taxon>Bacillati</taxon>
        <taxon>Bacillota</taxon>
        <taxon>Bacilli</taxon>
        <taxon>Bacillales</taxon>
        <taxon>Paenibacillaceae</taxon>
        <taxon>Paenibacillus</taxon>
    </lineage>
</organism>
<keyword evidence="2 5" id="KW-0812">Transmembrane</keyword>